<dbReference type="SUPFAM" id="SSF55315">
    <property type="entry name" value="L30e-like"/>
    <property type="match status" value="1"/>
</dbReference>
<dbReference type="InterPro" id="IPR029028">
    <property type="entry name" value="Alpha/beta_knot_MTases"/>
</dbReference>
<dbReference type="InterPro" id="IPR029064">
    <property type="entry name" value="Ribosomal_eL30-like_sf"/>
</dbReference>
<dbReference type="InterPro" id="IPR054578">
    <property type="entry name" value="SpoU_sub_bind-like_N"/>
</dbReference>
<dbReference type="InterPro" id="IPR029026">
    <property type="entry name" value="tRNA_m1G_MTases_N"/>
</dbReference>
<dbReference type="AlphaFoldDB" id="A0A810N1J4"/>
<dbReference type="RefSeq" id="WP_246568768.1">
    <property type="nucleotide sequence ID" value="NZ_AP023359.1"/>
</dbReference>
<dbReference type="Gene3D" id="3.40.1280.10">
    <property type="match status" value="1"/>
</dbReference>
<proteinExistence type="predicted"/>
<feature type="domain" description="SpoU L30e-like N-terminal" evidence="4">
    <location>
        <begin position="14"/>
        <end position="103"/>
    </location>
</feature>
<dbReference type="KEGG" id="pry:Prubr_35350"/>
<dbReference type="Pfam" id="PF00588">
    <property type="entry name" value="SpoU_methylase"/>
    <property type="match status" value="1"/>
</dbReference>
<evidence type="ECO:0000313" key="6">
    <source>
        <dbReference type="Proteomes" id="UP000680866"/>
    </source>
</evidence>
<evidence type="ECO:0000313" key="5">
    <source>
        <dbReference type="EMBL" id="BCJ66514.1"/>
    </source>
</evidence>
<dbReference type="Proteomes" id="UP000680866">
    <property type="component" value="Chromosome"/>
</dbReference>
<dbReference type="Gene3D" id="3.30.1330.30">
    <property type="match status" value="1"/>
</dbReference>
<dbReference type="GO" id="GO:0032259">
    <property type="term" value="P:methylation"/>
    <property type="evidence" value="ECO:0007669"/>
    <property type="project" value="UniProtKB-KW"/>
</dbReference>
<gene>
    <name evidence="5" type="ORF">Prubr_35350</name>
</gene>
<accession>A0A810N1J4</accession>
<keyword evidence="1 5" id="KW-0489">Methyltransferase</keyword>
<evidence type="ECO:0000259" key="3">
    <source>
        <dbReference type="Pfam" id="PF00588"/>
    </source>
</evidence>
<dbReference type="GO" id="GO:0003723">
    <property type="term" value="F:RNA binding"/>
    <property type="evidence" value="ECO:0007669"/>
    <property type="project" value="InterPro"/>
</dbReference>
<dbReference type="GO" id="GO:0006396">
    <property type="term" value="P:RNA processing"/>
    <property type="evidence" value="ECO:0007669"/>
    <property type="project" value="InterPro"/>
</dbReference>
<organism evidence="5 6">
    <name type="scientific">Polymorphospora rubra</name>
    <dbReference type="NCBI Taxonomy" id="338584"/>
    <lineage>
        <taxon>Bacteria</taxon>
        <taxon>Bacillati</taxon>
        <taxon>Actinomycetota</taxon>
        <taxon>Actinomycetes</taxon>
        <taxon>Micromonosporales</taxon>
        <taxon>Micromonosporaceae</taxon>
        <taxon>Polymorphospora</taxon>
    </lineage>
</organism>
<name>A0A810N1J4_9ACTN</name>
<protein>
    <submittedName>
        <fullName evidence="5">rRNA methyltransferase</fullName>
    </submittedName>
</protein>
<reference evidence="5" key="1">
    <citation type="submission" date="2020-08" db="EMBL/GenBank/DDBJ databases">
        <title>Whole genome shotgun sequence of Polymorphospora rubra NBRC 101157.</title>
        <authorList>
            <person name="Komaki H."/>
            <person name="Tamura T."/>
        </authorList>
    </citation>
    <scope>NUCLEOTIDE SEQUENCE</scope>
    <source>
        <strain evidence="5">NBRC 101157</strain>
    </source>
</reference>
<dbReference type="PANTHER" id="PTHR43191">
    <property type="entry name" value="RRNA METHYLTRANSFERASE 3"/>
    <property type="match status" value="1"/>
</dbReference>
<dbReference type="InterPro" id="IPR001537">
    <property type="entry name" value="SpoU_MeTrfase"/>
</dbReference>
<evidence type="ECO:0000256" key="2">
    <source>
        <dbReference type="ARBA" id="ARBA00022679"/>
    </source>
</evidence>
<evidence type="ECO:0000256" key="1">
    <source>
        <dbReference type="ARBA" id="ARBA00022603"/>
    </source>
</evidence>
<evidence type="ECO:0000259" key="4">
    <source>
        <dbReference type="Pfam" id="PF22655"/>
    </source>
</evidence>
<sequence>MRDNATELRVTTRNARFQQWSALLENRNRRHRAGEFLVQGVRPITMAVRHGWEIRALLHDRDVPLSRWAREILDATPATRVAMAPALLAELGEKTEAPPELVAVVGLPADDLERIPAAPDLLAVVFDRPTNPGNIGTLLRSADAFGASGVIVTGHAADVYDPRAVRASTGSLFAVPAVRLSSAEPVLDWLDALWAAGIEVGVVATDERADVDLPDADLTGPTLLLVGNETTGLSAAWRERADRTVRIPMGGSASSLNAATAASIVLYEAARQRSTGQAG</sequence>
<dbReference type="Pfam" id="PF22655">
    <property type="entry name" value="SpoU_sub_bind_like"/>
    <property type="match status" value="1"/>
</dbReference>
<keyword evidence="6" id="KW-1185">Reference proteome</keyword>
<keyword evidence="2" id="KW-0808">Transferase</keyword>
<dbReference type="InterPro" id="IPR051259">
    <property type="entry name" value="rRNA_Methyltransferase"/>
</dbReference>
<dbReference type="PANTHER" id="PTHR43191:SF2">
    <property type="entry name" value="RRNA METHYLTRANSFERASE 3, MITOCHONDRIAL"/>
    <property type="match status" value="1"/>
</dbReference>
<dbReference type="GO" id="GO:0008173">
    <property type="term" value="F:RNA methyltransferase activity"/>
    <property type="evidence" value="ECO:0007669"/>
    <property type="project" value="InterPro"/>
</dbReference>
<dbReference type="EMBL" id="AP023359">
    <property type="protein sequence ID" value="BCJ66514.1"/>
    <property type="molecule type" value="Genomic_DNA"/>
</dbReference>
<feature type="domain" description="tRNA/rRNA methyltransferase SpoU type" evidence="3">
    <location>
        <begin position="122"/>
        <end position="267"/>
    </location>
</feature>
<dbReference type="SUPFAM" id="SSF75217">
    <property type="entry name" value="alpha/beta knot"/>
    <property type="match status" value="1"/>
</dbReference>